<reference evidence="4 5" key="1">
    <citation type="submission" date="2019-11" db="EMBL/GenBank/DDBJ databases">
        <title>Draft genome sequences of five Paenibacillus species of dairy origin.</title>
        <authorList>
            <person name="Olajide A.M."/>
            <person name="Chen S."/>
            <person name="Lapointe G."/>
        </authorList>
    </citation>
    <scope>NUCLEOTIDE SEQUENCE [LARGE SCALE GENOMIC DNA]</scope>
    <source>
        <strain evidence="4 5">3CT49</strain>
    </source>
</reference>
<accession>A0A6N8ERU1</accession>
<dbReference type="Pfam" id="PF02604">
    <property type="entry name" value="PhdYeFM_antitox"/>
    <property type="match status" value="1"/>
</dbReference>
<evidence type="ECO:0000256" key="2">
    <source>
        <dbReference type="RuleBase" id="RU362080"/>
    </source>
</evidence>
<feature type="compositionally biased region" description="Polar residues" evidence="3">
    <location>
        <begin position="82"/>
        <end position="91"/>
    </location>
</feature>
<dbReference type="RefSeq" id="WP_155619497.1">
    <property type="nucleotide sequence ID" value="NZ_WNZZ01000002.1"/>
</dbReference>
<comment type="similarity">
    <text evidence="1 2">Belongs to the phD/YefM antitoxin family.</text>
</comment>
<sequence length="91" mass="10232">MSTIRPISDLRNNFNLISELAHQDGEPIFITKNGQSDLVVMSHAAFEKQQALIELYQKLALAEKQSNDGAPKKSHAEVMKNLRSQIRGQEI</sequence>
<evidence type="ECO:0000313" key="4">
    <source>
        <dbReference type="EMBL" id="MUG21453.1"/>
    </source>
</evidence>
<protein>
    <recommendedName>
        <fullName evidence="2">Antitoxin</fullName>
    </recommendedName>
</protein>
<feature type="region of interest" description="Disordered" evidence="3">
    <location>
        <begin position="66"/>
        <end position="91"/>
    </location>
</feature>
<proteinExistence type="inferred from homology"/>
<evidence type="ECO:0000256" key="1">
    <source>
        <dbReference type="ARBA" id="ARBA00009981"/>
    </source>
</evidence>
<dbReference type="InterPro" id="IPR006442">
    <property type="entry name" value="Antitoxin_Phd/YefM"/>
</dbReference>
<dbReference type="Proteomes" id="UP000442469">
    <property type="component" value="Unassembled WGS sequence"/>
</dbReference>
<dbReference type="NCBIfam" id="TIGR01552">
    <property type="entry name" value="phd_fam"/>
    <property type="match status" value="1"/>
</dbReference>
<dbReference type="Gene3D" id="3.40.1620.10">
    <property type="entry name" value="YefM-like domain"/>
    <property type="match status" value="1"/>
</dbReference>
<dbReference type="EMBL" id="WNZZ01000002">
    <property type="protein sequence ID" value="MUG21453.1"/>
    <property type="molecule type" value="Genomic_DNA"/>
</dbReference>
<comment type="caution">
    <text evidence="4">The sequence shown here is derived from an EMBL/GenBank/DDBJ whole genome shotgun (WGS) entry which is preliminary data.</text>
</comment>
<organism evidence="4 5">
    <name type="scientific">Paenibacillus macerans</name>
    <name type="common">Bacillus macerans</name>
    <dbReference type="NCBI Taxonomy" id="44252"/>
    <lineage>
        <taxon>Bacteria</taxon>
        <taxon>Bacillati</taxon>
        <taxon>Bacillota</taxon>
        <taxon>Bacilli</taxon>
        <taxon>Bacillales</taxon>
        <taxon>Paenibacillaceae</taxon>
        <taxon>Paenibacillus</taxon>
    </lineage>
</organism>
<name>A0A6N8ERU1_PAEMA</name>
<evidence type="ECO:0000313" key="5">
    <source>
        <dbReference type="Proteomes" id="UP000442469"/>
    </source>
</evidence>
<gene>
    <name evidence="4" type="ORF">GNQ08_03290</name>
</gene>
<feature type="compositionally biased region" description="Basic and acidic residues" evidence="3">
    <location>
        <begin position="70"/>
        <end position="80"/>
    </location>
</feature>
<dbReference type="SUPFAM" id="SSF143120">
    <property type="entry name" value="YefM-like"/>
    <property type="match status" value="1"/>
</dbReference>
<comment type="function">
    <text evidence="2">Antitoxin component of a type II toxin-antitoxin (TA) system.</text>
</comment>
<dbReference type="AlphaFoldDB" id="A0A6N8ERU1"/>
<evidence type="ECO:0000256" key="3">
    <source>
        <dbReference type="SAM" id="MobiDB-lite"/>
    </source>
</evidence>
<dbReference type="InterPro" id="IPR036165">
    <property type="entry name" value="YefM-like_sf"/>
</dbReference>